<dbReference type="PANTHER" id="PTHR43031:SF1">
    <property type="entry name" value="PYRIDINE NUCLEOTIDE-DISULPHIDE OXIDOREDUCTASE"/>
    <property type="match status" value="1"/>
</dbReference>
<dbReference type="SUPFAM" id="SSF52821">
    <property type="entry name" value="Rhodanese/Cell cycle control phosphatase"/>
    <property type="match status" value="1"/>
</dbReference>
<name>L1NCP3_9PORP</name>
<dbReference type="Proteomes" id="UP000010408">
    <property type="component" value="Unassembled WGS sequence"/>
</dbReference>
<dbReference type="EMBL" id="AMEQ01000027">
    <property type="protein sequence ID" value="EKY01274.1"/>
    <property type="molecule type" value="Genomic_DNA"/>
</dbReference>
<evidence type="ECO:0000313" key="4">
    <source>
        <dbReference type="Proteomes" id="UP000010408"/>
    </source>
</evidence>
<dbReference type="RefSeq" id="WP_005469472.1">
    <property type="nucleotide sequence ID" value="NZ_KB291047.1"/>
</dbReference>
<protein>
    <submittedName>
        <fullName evidence="3">Rhodanese-like protein</fullName>
    </submittedName>
</protein>
<feature type="domain" description="Rhodanese" evidence="2">
    <location>
        <begin position="34"/>
        <end position="124"/>
    </location>
</feature>
<organism evidence="3 4">
    <name type="scientific">Porphyromonas catoniae F0037</name>
    <dbReference type="NCBI Taxonomy" id="1127696"/>
    <lineage>
        <taxon>Bacteria</taxon>
        <taxon>Pseudomonadati</taxon>
        <taxon>Bacteroidota</taxon>
        <taxon>Bacteroidia</taxon>
        <taxon>Bacteroidales</taxon>
        <taxon>Porphyromonadaceae</taxon>
        <taxon>Porphyromonas</taxon>
    </lineage>
</organism>
<dbReference type="InterPro" id="IPR001763">
    <property type="entry name" value="Rhodanese-like_dom"/>
</dbReference>
<dbReference type="InterPro" id="IPR036873">
    <property type="entry name" value="Rhodanese-like_dom_sf"/>
</dbReference>
<evidence type="ECO:0000313" key="3">
    <source>
        <dbReference type="EMBL" id="EKY01274.1"/>
    </source>
</evidence>
<dbReference type="eggNOG" id="COG0607">
    <property type="taxonomic scope" value="Bacteria"/>
</dbReference>
<dbReference type="InterPro" id="IPR050229">
    <property type="entry name" value="GlpE_sulfurtransferase"/>
</dbReference>
<feature type="compositionally biased region" description="Polar residues" evidence="1">
    <location>
        <begin position="1"/>
        <end position="15"/>
    </location>
</feature>
<feature type="region of interest" description="Disordered" evidence="1">
    <location>
        <begin position="1"/>
        <end position="20"/>
    </location>
</feature>
<gene>
    <name evidence="3" type="ORF">HMPREF9134_00993</name>
</gene>
<dbReference type="PATRIC" id="fig|1127696.3.peg.901"/>
<accession>L1NCP3</accession>
<reference evidence="3 4" key="1">
    <citation type="submission" date="2012-05" db="EMBL/GenBank/DDBJ databases">
        <authorList>
            <person name="Weinstock G."/>
            <person name="Sodergren E."/>
            <person name="Lobos E.A."/>
            <person name="Fulton L."/>
            <person name="Fulton R."/>
            <person name="Courtney L."/>
            <person name="Fronick C."/>
            <person name="O'Laughlin M."/>
            <person name="Godfrey J."/>
            <person name="Wilson R.M."/>
            <person name="Miner T."/>
            <person name="Farmer C."/>
            <person name="Delehaunty K."/>
            <person name="Cordes M."/>
            <person name="Minx P."/>
            <person name="Tomlinson C."/>
            <person name="Chen J."/>
            <person name="Wollam A."/>
            <person name="Pepin K.H."/>
            <person name="Bhonagiri V."/>
            <person name="Zhang X."/>
            <person name="Suruliraj S."/>
            <person name="Warren W."/>
            <person name="Mitreva M."/>
            <person name="Mardis E.R."/>
            <person name="Wilson R.K."/>
        </authorList>
    </citation>
    <scope>NUCLEOTIDE SEQUENCE [LARGE SCALE GENOMIC DNA]</scope>
    <source>
        <strain evidence="3 4">F0037</strain>
    </source>
</reference>
<dbReference type="Gene3D" id="3.40.250.10">
    <property type="entry name" value="Rhodanese-like domain"/>
    <property type="match status" value="1"/>
</dbReference>
<dbReference type="CDD" id="cd00158">
    <property type="entry name" value="RHOD"/>
    <property type="match status" value="1"/>
</dbReference>
<dbReference type="SMART" id="SM00450">
    <property type="entry name" value="RHOD"/>
    <property type="match status" value="1"/>
</dbReference>
<dbReference type="PANTHER" id="PTHR43031">
    <property type="entry name" value="FAD-DEPENDENT OXIDOREDUCTASE"/>
    <property type="match status" value="1"/>
</dbReference>
<sequence length="124" mass="13850">MEQPTFTPNSPQGDGNQDPIRVLSPREFIAAAEADSTAVLLDVRRLVEYESGHLEGAILLDWQSTESFLEGLSHLDKSRTYYVYCRSGKRSHAATSLMQAEGFRVVDMQGGILHWQELGLPTVR</sequence>
<evidence type="ECO:0000256" key="1">
    <source>
        <dbReference type="SAM" id="MobiDB-lite"/>
    </source>
</evidence>
<dbReference type="STRING" id="1127696.HMPREF9134_00993"/>
<dbReference type="AlphaFoldDB" id="L1NCP3"/>
<dbReference type="HOGENOM" id="CLU_089574_1_6_10"/>
<dbReference type="PROSITE" id="PS50206">
    <property type="entry name" value="RHODANESE_3"/>
    <property type="match status" value="1"/>
</dbReference>
<dbReference type="Pfam" id="PF00581">
    <property type="entry name" value="Rhodanese"/>
    <property type="match status" value="1"/>
</dbReference>
<comment type="caution">
    <text evidence="3">The sequence shown here is derived from an EMBL/GenBank/DDBJ whole genome shotgun (WGS) entry which is preliminary data.</text>
</comment>
<proteinExistence type="predicted"/>
<evidence type="ECO:0000259" key="2">
    <source>
        <dbReference type="PROSITE" id="PS50206"/>
    </source>
</evidence>